<dbReference type="Gene3D" id="3.30.700.10">
    <property type="entry name" value="Glycoprotein, Type 4 Pilin"/>
    <property type="match status" value="1"/>
</dbReference>
<gene>
    <name evidence="2" type="primary">pilE_1</name>
    <name evidence="2" type="ORF">GCM10007916_33860</name>
</gene>
<reference evidence="3" key="1">
    <citation type="journal article" date="2019" name="Int. J. Syst. Evol. Microbiol.">
        <title>The Global Catalogue of Microorganisms (GCM) 10K type strain sequencing project: providing services to taxonomists for standard genome sequencing and annotation.</title>
        <authorList>
            <consortium name="The Broad Institute Genomics Platform"/>
            <consortium name="The Broad Institute Genome Sequencing Center for Infectious Disease"/>
            <person name="Wu L."/>
            <person name="Ma J."/>
        </authorList>
    </citation>
    <scope>NUCLEOTIDE SEQUENCE [LARGE SCALE GENOMIC DNA]</scope>
    <source>
        <strain evidence="3">NBRC 103166</strain>
    </source>
</reference>
<dbReference type="PANTHER" id="PTHR30093">
    <property type="entry name" value="GENERAL SECRETION PATHWAY PROTEIN G"/>
    <property type="match status" value="1"/>
</dbReference>
<accession>A0ABQ6E4R0</accession>
<dbReference type="SUPFAM" id="SSF54523">
    <property type="entry name" value="Pili subunits"/>
    <property type="match status" value="1"/>
</dbReference>
<dbReference type="InterPro" id="IPR031982">
    <property type="entry name" value="PilE-like"/>
</dbReference>
<keyword evidence="1" id="KW-0812">Transmembrane</keyword>
<feature type="transmembrane region" description="Helical" evidence="1">
    <location>
        <begin position="6"/>
        <end position="30"/>
    </location>
</feature>
<comment type="caution">
    <text evidence="2">The sequence shown here is derived from an EMBL/GenBank/DDBJ whole genome shotgun (WGS) entry which is preliminary data.</text>
</comment>
<dbReference type="Proteomes" id="UP001157353">
    <property type="component" value="Unassembled WGS sequence"/>
</dbReference>
<protein>
    <submittedName>
        <fullName evidence="2">Type IV minor pilin protein PilE</fullName>
    </submittedName>
</protein>
<dbReference type="Pfam" id="PF16732">
    <property type="entry name" value="ComP_DUS"/>
    <property type="match status" value="1"/>
</dbReference>
<sequence>MKRTTAFTLVELLVAIAIIGVISSIAYPSYQSYMLDTRRAEAKTELIKAQLKQTSLHILNPSYSNSEIELGFANSEYYTFTVISAGTTTYSLQAVAKGSQLNDSGCTTLTTDQDSNFTPSSCW</sequence>
<keyword evidence="1" id="KW-1133">Transmembrane helix</keyword>
<dbReference type="EMBL" id="BSPQ01000019">
    <property type="protein sequence ID" value="GLS92316.1"/>
    <property type="molecule type" value="Genomic_DNA"/>
</dbReference>
<keyword evidence="3" id="KW-1185">Reference proteome</keyword>
<evidence type="ECO:0000313" key="3">
    <source>
        <dbReference type="Proteomes" id="UP001157353"/>
    </source>
</evidence>
<name>A0ABQ6E4R0_9GAMM</name>
<organism evidence="2 3">
    <name type="scientific">Psychromonas marina</name>
    <dbReference type="NCBI Taxonomy" id="88364"/>
    <lineage>
        <taxon>Bacteria</taxon>
        <taxon>Pseudomonadati</taxon>
        <taxon>Pseudomonadota</taxon>
        <taxon>Gammaproteobacteria</taxon>
        <taxon>Alteromonadales</taxon>
        <taxon>Psychromonadaceae</taxon>
        <taxon>Psychromonas</taxon>
    </lineage>
</organism>
<dbReference type="RefSeq" id="WP_284205411.1">
    <property type="nucleotide sequence ID" value="NZ_BSPQ01000019.1"/>
</dbReference>
<evidence type="ECO:0000313" key="2">
    <source>
        <dbReference type="EMBL" id="GLS92316.1"/>
    </source>
</evidence>
<dbReference type="InterPro" id="IPR012902">
    <property type="entry name" value="N_methyl_site"/>
</dbReference>
<evidence type="ECO:0000256" key="1">
    <source>
        <dbReference type="SAM" id="Phobius"/>
    </source>
</evidence>
<dbReference type="Pfam" id="PF07963">
    <property type="entry name" value="N_methyl"/>
    <property type="match status" value="1"/>
</dbReference>
<keyword evidence="1" id="KW-0472">Membrane</keyword>
<dbReference type="PANTHER" id="PTHR30093:SF47">
    <property type="entry name" value="TYPE IV PILUS NON-CORE MINOR PILIN PILE"/>
    <property type="match status" value="1"/>
</dbReference>
<proteinExistence type="predicted"/>
<dbReference type="NCBIfam" id="TIGR02532">
    <property type="entry name" value="IV_pilin_GFxxxE"/>
    <property type="match status" value="1"/>
</dbReference>
<dbReference type="InterPro" id="IPR045584">
    <property type="entry name" value="Pilin-like"/>
</dbReference>